<reference evidence="2" key="1">
    <citation type="submission" date="2022-11" db="UniProtKB">
        <authorList>
            <consortium name="WormBaseParasite"/>
        </authorList>
    </citation>
    <scope>IDENTIFICATION</scope>
</reference>
<dbReference type="AlphaFoldDB" id="A0A914PZ27"/>
<proteinExistence type="predicted"/>
<keyword evidence="1" id="KW-1185">Reference proteome</keyword>
<sequence>MEDKKLGEELKTHTYADNGAVKAETDEEAIYKAQATIDAFASVKMNFRGIMSKSDTVRKHFKVEPSTMSMLGIKWNPRTDILSINLTAAVNLIRRPTKS</sequence>
<organism evidence="1 2">
    <name type="scientific">Panagrolaimus davidi</name>
    <dbReference type="NCBI Taxonomy" id="227884"/>
    <lineage>
        <taxon>Eukaryota</taxon>
        <taxon>Metazoa</taxon>
        <taxon>Ecdysozoa</taxon>
        <taxon>Nematoda</taxon>
        <taxon>Chromadorea</taxon>
        <taxon>Rhabditida</taxon>
        <taxon>Tylenchina</taxon>
        <taxon>Panagrolaimomorpha</taxon>
        <taxon>Panagrolaimoidea</taxon>
        <taxon>Panagrolaimidae</taxon>
        <taxon>Panagrolaimus</taxon>
    </lineage>
</organism>
<accession>A0A914PZ27</accession>
<name>A0A914PZ27_9BILA</name>
<evidence type="ECO:0000313" key="2">
    <source>
        <dbReference type="WBParaSite" id="PDA_v2.g23656.t1"/>
    </source>
</evidence>
<dbReference type="WBParaSite" id="PDA_v2.g23656.t1">
    <property type="protein sequence ID" value="PDA_v2.g23656.t1"/>
    <property type="gene ID" value="PDA_v2.g23656"/>
</dbReference>
<evidence type="ECO:0000313" key="1">
    <source>
        <dbReference type="Proteomes" id="UP000887578"/>
    </source>
</evidence>
<dbReference type="Proteomes" id="UP000887578">
    <property type="component" value="Unplaced"/>
</dbReference>
<protein>
    <submittedName>
        <fullName evidence="2">Uncharacterized protein</fullName>
    </submittedName>
</protein>